<sequence length="314" mass="34641">MVSKKSALISPEELRQTLSSQVILDASWYMPFVQRVPKSEFQTKRIKHSQFFDIDKVSDLKEKNLPHMLPNARAFAMACDALGITNDSSVVIYDRAESGIFSAARLWWMFKVFGHGGSVRVLNGGFKAYEKLYSEDADGMDTNEIGMDEVEKSERACVEAYEKEDSVTTKYEATLDLNRLATIESVKKDVCETSAKQCVDARPKGRFDGTTAEPRAGLACGSIPNSKNVPFPEVLDAGTGKFKDAEQLKRVFEAAGMELDNQSKKIVATCGTGVTACILTLGMHEVGRDDVEVYDGSWCEWGSREDVPVKTASA</sequence>
<dbReference type="GO" id="GO:0005739">
    <property type="term" value="C:mitochondrion"/>
    <property type="evidence" value="ECO:0007669"/>
    <property type="project" value="TreeGrafter"/>
</dbReference>
<dbReference type="PROSITE" id="PS00683">
    <property type="entry name" value="RHODANESE_2"/>
    <property type="match status" value="1"/>
</dbReference>
<evidence type="ECO:0000313" key="6">
    <source>
        <dbReference type="Proteomes" id="UP000198341"/>
    </source>
</evidence>
<keyword evidence="6" id="KW-1185">Reference proteome</keyword>
<dbReference type="SUPFAM" id="SSF52821">
    <property type="entry name" value="Rhodanese/Cell cycle control phosphatase"/>
    <property type="match status" value="2"/>
</dbReference>
<dbReference type="Pfam" id="PF00581">
    <property type="entry name" value="Rhodanese"/>
    <property type="match status" value="2"/>
</dbReference>
<dbReference type="CDD" id="cd01448">
    <property type="entry name" value="TST_Repeat_1"/>
    <property type="match status" value="1"/>
</dbReference>
<dbReference type="Gene3D" id="3.40.250.10">
    <property type="entry name" value="Rhodanese-like domain"/>
    <property type="match status" value="2"/>
</dbReference>
<keyword evidence="2" id="KW-0677">Repeat</keyword>
<dbReference type="PANTHER" id="PTHR11364:SF27">
    <property type="entry name" value="SULFURTRANSFERASE"/>
    <property type="match status" value="1"/>
</dbReference>
<dbReference type="PANTHER" id="PTHR11364">
    <property type="entry name" value="THIOSULFATE SULFERTANSFERASE"/>
    <property type="match status" value="1"/>
</dbReference>
<keyword evidence="1 3" id="KW-0808">Transferase</keyword>
<dbReference type="InterPro" id="IPR001307">
    <property type="entry name" value="Thiosulphate_STrfase_CS"/>
</dbReference>
<dbReference type="GO" id="GO:0004792">
    <property type="term" value="F:thiosulfate-cyanide sulfurtransferase activity"/>
    <property type="evidence" value="ECO:0007669"/>
    <property type="project" value="InterPro"/>
</dbReference>
<evidence type="ECO:0000256" key="1">
    <source>
        <dbReference type="ARBA" id="ARBA00022679"/>
    </source>
</evidence>
<evidence type="ECO:0000259" key="4">
    <source>
        <dbReference type="PROSITE" id="PS50206"/>
    </source>
</evidence>
<dbReference type="GeneID" id="19013808"/>
<dbReference type="FunFam" id="3.40.250.10:FF:000001">
    <property type="entry name" value="Sulfurtransferase"/>
    <property type="match status" value="1"/>
</dbReference>
<dbReference type="AlphaFoldDB" id="K8F457"/>
<dbReference type="EMBL" id="FO082270">
    <property type="protein sequence ID" value="CCO66817.1"/>
    <property type="molecule type" value="Genomic_DNA"/>
</dbReference>
<reference evidence="5 6" key="1">
    <citation type="submission" date="2011-10" db="EMBL/GenBank/DDBJ databases">
        <authorList>
            <person name="Genoscope - CEA"/>
        </authorList>
    </citation>
    <scope>NUCLEOTIDE SEQUENCE [LARGE SCALE GENOMIC DNA]</scope>
    <source>
        <strain evidence="5 6">RCC 1105</strain>
    </source>
</reference>
<dbReference type="CDD" id="cd01449">
    <property type="entry name" value="TST_Repeat_2"/>
    <property type="match status" value="1"/>
</dbReference>
<dbReference type="InterPro" id="IPR001763">
    <property type="entry name" value="Rhodanese-like_dom"/>
</dbReference>
<dbReference type="OrthoDB" id="270167at2759"/>
<dbReference type="eggNOG" id="KOG1529">
    <property type="taxonomic scope" value="Eukaryota"/>
</dbReference>
<proteinExistence type="predicted"/>
<evidence type="ECO:0000256" key="2">
    <source>
        <dbReference type="ARBA" id="ARBA00022737"/>
    </source>
</evidence>
<gene>
    <name evidence="5" type="ORF">Bathy09g03010</name>
</gene>
<dbReference type="PROSITE" id="PS50206">
    <property type="entry name" value="RHODANESE_3"/>
    <property type="match status" value="2"/>
</dbReference>
<dbReference type="RefSeq" id="XP_007511257.1">
    <property type="nucleotide sequence ID" value="XM_007511195.1"/>
</dbReference>
<evidence type="ECO:0000313" key="5">
    <source>
        <dbReference type="EMBL" id="CCO66817.1"/>
    </source>
</evidence>
<dbReference type="InterPro" id="IPR036873">
    <property type="entry name" value="Rhodanese-like_dom_sf"/>
</dbReference>
<name>K8F457_9CHLO</name>
<organism evidence="5 6">
    <name type="scientific">Bathycoccus prasinos</name>
    <dbReference type="NCBI Taxonomy" id="41875"/>
    <lineage>
        <taxon>Eukaryota</taxon>
        <taxon>Viridiplantae</taxon>
        <taxon>Chlorophyta</taxon>
        <taxon>Mamiellophyceae</taxon>
        <taxon>Mamiellales</taxon>
        <taxon>Bathycoccaceae</taxon>
        <taxon>Bathycoccus</taxon>
    </lineage>
</organism>
<protein>
    <recommendedName>
        <fullName evidence="3">Sulfurtransferase</fullName>
    </recommendedName>
</protein>
<feature type="domain" description="Rhodanese" evidence="4">
    <location>
        <begin position="22"/>
        <end position="138"/>
    </location>
</feature>
<dbReference type="KEGG" id="bpg:Bathy09g03010"/>
<dbReference type="InterPro" id="IPR045078">
    <property type="entry name" value="TST/MPST-like"/>
</dbReference>
<dbReference type="SMART" id="SM00450">
    <property type="entry name" value="RHOD"/>
    <property type="match status" value="2"/>
</dbReference>
<feature type="domain" description="Rhodanese" evidence="4">
    <location>
        <begin position="192"/>
        <end position="310"/>
    </location>
</feature>
<dbReference type="Proteomes" id="UP000198341">
    <property type="component" value="Chromosome 9"/>
</dbReference>
<dbReference type="STRING" id="41875.K8F457"/>
<evidence type="ECO:0000256" key="3">
    <source>
        <dbReference type="RuleBase" id="RU000507"/>
    </source>
</evidence>
<accession>K8F457</accession>